<evidence type="ECO:0000256" key="2">
    <source>
        <dbReference type="ARBA" id="ARBA00004613"/>
    </source>
</evidence>
<feature type="chain" id="PRO_5040351574" description="CFEM domain-containing protein" evidence="10">
    <location>
        <begin position="22"/>
        <end position="163"/>
    </location>
</feature>
<evidence type="ECO:0000256" key="9">
    <source>
        <dbReference type="PROSITE-ProRule" id="PRU01356"/>
    </source>
</evidence>
<evidence type="ECO:0000256" key="10">
    <source>
        <dbReference type="SAM" id="SignalP"/>
    </source>
</evidence>
<dbReference type="PROSITE" id="PS52012">
    <property type="entry name" value="CFEM"/>
    <property type="match status" value="1"/>
</dbReference>
<dbReference type="InterPro" id="IPR008427">
    <property type="entry name" value="Extracellular_membr_CFEM_dom"/>
</dbReference>
<proteinExistence type="inferred from homology"/>
<evidence type="ECO:0000256" key="1">
    <source>
        <dbReference type="ARBA" id="ARBA00004589"/>
    </source>
</evidence>
<sequence length="163" mass="16272">MFPHRLLLLFTTATLIVTTTATSTFAAAATATTPTNATATQLAALAQFKANLPECAGECLAIGVNEQGCAATDVDCQCSNLEAIIKTTSPCLVKAGCDLDDISDTATLVAQLCAEQITALLASQSAAAAAAAATETTGAATLPPRNILWAGTAAVMAVAVAAL</sequence>
<keyword evidence="6 10" id="KW-0732">Signal</keyword>
<dbReference type="GO" id="GO:0098552">
    <property type="term" value="C:side of membrane"/>
    <property type="evidence" value="ECO:0007669"/>
    <property type="project" value="UniProtKB-KW"/>
</dbReference>
<evidence type="ECO:0000256" key="8">
    <source>
        <dbReference type="ARBA" id="ARBA00023288"/>
    </source>
</evidence>
<evidence type="ECO:0000313" key="13">
    <source>
        <dbReference type="Proteomes" id="UP000738349"/>
    </source>
</evidence>
<name>A0A9P9EZM4_9HYPO</name>
<keyword evidence="9" id="KW-0349">Heme</keyword>
<accession>A0A9P9EZM4</accession>
<feature type="binding site" description="axial binding residue" evidence="9">
    <location>
        <position position="73"/>
    </location>
    <ligand>
        <name>heme</name>
        <dbReference type="ChEBI" id="CHEBI:30413"/>
    </ligand>
    <ligandPart>
        <name>Fe</name>
        <dbReference type="ChEBI" id="CHEBI:18248"/>
    </ligandPart>
</feature>
<keyword evidence="13" id="KW-1185">Reference proteome</keyword>
<dbReference type="GO" id="GO:0046872">
    <property type="term" value="F:metal ion binding"/>
    <property type="evidence" value="ECO:0007669"/>
    <property type="project" value="UniProtKB-UniRule"/>
</dbReference>
<comment type="caution">
    <text evidence="9">Lacks conserved residue(s) required for the propagation of feature annotation.</text>
</comment>
<keyword evidence="7 9" id="KW-1015">Disulfide bond</keyword>
<keyword evidence="8" id="KW-0449">Lipoprotein</keyword>
<evidence type="ECO:0000256" key="6">
    <source>
        <dbReference type="ARBA" id="ARBA00022729"/>
    </source>
</evidence>
<gene>
    <name evidence="12" type="ORF">EDB81DRAFT_464757</name>
</gene>
<evidence type="ECO:0000256" key="5">
    <source>
        <dbReference type="ARBA" id="ARBA00022622"/>
    </source>
</evidence>
<dbReference type="EMBL" id="JAGMUV010000007">
    <property type="protein sequence ID" value="KAH7148498.1"/>
    <property type="molecule type" value="Genomic_DNA"/>
</dbReference>
<keyword evidence="5" id="KW-0325">Glycoprotein</keyword>
<feature type="domain" description="CFEM" evidence="11">
    <location>
        <begin position="27"/>
        <end position="140"/>
    </location>
</feature>
<evidence type="ECO:0000256" key="4">
    <source>
        <dbReference type="ARBA" id="ARBA00022525"/>
    </source>
</evidence>
<keyword evidence="5" id="KW-0472">Membrane</keyword>
<dbReference type="Proteomes" id="UP000738349">
    <property type="component" value="Unassembled WGS sequence"/>
</dbReference>
<dbReference type="Pfam" id="PF05730">
    <property type="entry name" value="CFEM"/>
    <property type="match status" value="1"/>
</dbReference>
<evidence type="ECO:0000256" key="3">
    <source>
        <dbReference type="ARBA" id="ARBA00010031"/>
    </source>
</evidence>
<evidence type="ECO:0000256" key="7">
    <source>
        <dbReference type="ARBA" id="ARBA00023157"/>
    </source>
</evidence>
<keyword evidence="9" id="KW-0479">Metal-binding</keyword>
<evidence type="ECO:0000313" key="12">
    <source>
        <dbReference type="EMBL" id="KAH7148498.1"/>
    </source>
</evidence>
<dbReference type="GO" id="GO:0005576">
    <property type="term" value="C:extracellular region"/>
    <property type="evidence" value="ECO:0007669"/>
    <property type="project" value="UniProtKB-SubCell"/>
</dbReference>
<keyword evidence="4" id="KW-0964">Secreted</keyword>
<keyword evidence="5" id="KW-0336">GPI-anchor</keyword>
<protein>
    <recommendedName>
        <fullName evidence="11">CFEM domain-containing protein</fullName>
    </recommendedName>
</protein>
<reference evidence="12" key="1">
    <citation type="journal article" date="2021" name="Nat. Commun.">
        <title>Genetic determinants of endophytism in the Arabidopsis root mycobiome.</title>
        <authorList>
            <person name="Mesny F."/>
            <person name="Miyauchi S."/>
            <person name="Thiergart T."/>
            <person name="Pickel B."/>
            <person name="Atanasova L."/>
            <person name="Karlsson M."/>
            <person name="Huettel B."/>
            <person name="Barry K.W."/>
            <person name="Haridas S."/>
            <person name="Chen C."/>
            <person name="Bauer D."/>
            <person name="Andreopoulos W."/>
            <person name="Pangilinan J."/>
            <person name="LaButti K."/>
            <person name="Riley R."/>
            <person name="Lipzen A."/>
            <person name="Clum A."/>
            <person name="Drula E."/>
            <person name="Henrissat B."/>
            <person name="Kohler A."/>
            <person name="Grigoriev I.V."/>
            <person name="Martin F.M."/>
            <person name="Hacquard S."/>
        </authorList>
    </citation>
    <scope>NUCLEOTIDE SEQUENCE</scope>
    <source>
        <strain evidence="12">MPI-CAGE-AT-0147</strain>
    </source>
</reference>
<dbReference type="AlphaFoldDB" id="A0A9P9EZM4"/>
<keyword evidence="9" id="KW-0408">Iron</keyword>
<comment type="similarity">
    <text evidence="3">Belongs to the RBT5 family.</text>
</comment>
<comment type="subcellular location">
    <subcellularLocation>
        <location evidence="1">Membrane</location>
        <topology evidence="1">Lipid-anchor</topology>
        <topology evidence="1">GPI-anchor</topology>
    </subcellularLocation>
    <subcellularLocation>
        <location evidence="2">Secreted</location>
    </subcellularLocation>
</comment>
<evidence type="ECO:0000259" key="11">
    <source>
        <dbReference type="PROSITE" id="PS52012"/>
    </source>
</evidence>
<organism evidence="12 13">
    <name type="scientific">Dactylonectria macrodidyma</name>
    <dbReference type="NCBI Taxonomy" id="307937"/>
    <lineage>
        <taxon>Eukaryota</taxon>
        <taxon>Fungi</taxon>
        <taxon>Dikarya</taxon>
        <taxon>Ascomycota</taxon>
        <taxon>Pezizomycotina</taxon>
        <taxon>Sordariomycetes</taxon>
        <taxon>Hypocreomycetidae</taxon>
        <taxon>Hypocreales</taxon>
        <taxon>Nectriaceae</taxon>
        <taxon>Dactylonectria</taxon>
    </lineage>
</organism>
<dbReference type="OrthoDB" id="3767534at2759"/>
<feature type="signal peptide" evidence="10">
    <location>
        <begin position="1"/>
        <end position="21"/>
    </location>
</feature>
<comment type="caution">
    <text evidence="12">The sequence shown here is derived from an EMBL/GenBank/DDBJ whole genome shotgun (WGS) entry which is preliminary data.</text>
</comment>
<feature type="disulfide bond" evidence="9">
    <location>
        <begin position="69"/>
        <end position="76"/>
    </location>
</feature>